<sequence>MGTKINNIRQQTPYDGILLTSWLEKSGLSRSEISDYTESGWLQRIATGVYTFVGDSPTVYGILASYQCQGSLSYHVGAASALELKGFSHYVAMGKPSAVIFSPIRPRLPNWLKSVELDMRIVEVSTKIFGDTGIEQMDYNGRQLTVSAPERAIMECLLLSPTQYNLMDTYYMMEMLTSLRSGLVQQLLENCTSVKVKRIFLYMAEKAGHRWFTKLDLSKISLGSGTRSYSKRGVKNAKYDIVIPKELSDYE</sequence>
<dbReference type="GeneID" id="93423221"/>
<dbReference type="EMBL" id="PUBV01000006">
    <property type="protein sequence ID" value="PWB08379.1"/>
    <property type="molecule type" value="Genomic_DNA"/>
</dbReference>
<name>A0A2V1IZ05_9BACT</name>
<dbReference type="InterPro" id="IPR033455">
    <property type="entry name" value="AbiEi_3_N"/>
</dbReference>
<comment type="caution">
    <text evidence="2">The sequence shown here is derived from an EMBL/GenBank/DDBJ whole genome shotgun (WGS) entry which is preliminary data.</text>
</comment>
<dbReference type="Pfam" id="PF17194">
    <property type="entry name" value="AbiEi_3_N"/>
    <property type="match status" value="1"/>
</dbReference>
<evidence type="ECO:0000259" key="1">
    <source>
        <dbReference type="Pfam" id="PF17194"/>
    </source>
</evidence>
<proteinExistence type="predicted"/>
<gene>
    <name evidence="2" type="ORF">C5O25_04195</name>
</gene>
<dbReference type="RefSeq" id="WP_107035482.1">
    <property type="nucleotide sequence ID" value="NZ_CAPOLP010000018.1"/>
</dbReference>
<organism evidence="2 3">
    <name type="scientific">Paramuribaculum intestinale</name>
    <dbReference type="NCBI Taxonomy" id="2094151"/>
    <lineage>
        <taxon>Bacteria</taxon>
        <taxon>Pseudomonadati</taxon>
        <taxon>Bacteroidota</taxon>
        <taxon>Bacteroidia</taxon>
        <taxon>Bacteroidales</taxon>
        <taxon>Muribaculaceae</taxon>
        <taxon>Paramuribaculum</taxon>
    </lineage>
</organism>
<evidence type="ECO:0000313" key="2">
    <source>
        <dbReference type="EMBL" id="PWB08379.1"/>
    </source>
</evidence>
<keyword evidence="3" id="KW-1185">Reference proteome</keyword>
<dbReference type="AlphaFoldDB" id="A0A2V1IZ05"/>
<feature type="domain" description="Transcriptional regulator AbiEi antitoxin N-terminal" evidence="1">
    <location>
        <begin position="3"/>
        <end position="93"/>
    </location>
</feature>
<dbReference type="Pfam" id="PF11459">
    <property type="entry name" value="AbiEi_3"/>
    <property type="match status" value="1"/>
</dbReference>
<dbReference type="InterPro" id="IPR021561">
    <property type="entry name" value="AbiEi_3"/>
</dbReference>
<protein>
    <recommendedName>
        <fullName evidence="1">Transcriptional regulator AbiEi antitoxin N-terminal domain-containing protein</fullName>
    </recommendedName>
</protein>
<reference evidence="3" key="1">
    <citation type="submission" date="2018-02" db="EMBL/GenBank/DDBJ databases">
        <authorList>
            <person name="Clavel T."/>
            <person name="Strowig T."/>
        </authorList>
    </citation>
    <scope>NUCLEOTIDE SEQUENCE [LARGE SCALE GENOMIC DNA]</scope>
    <source>
        <strain evidence="3">DSM 100764</strain>
    </source>
</reference>
<dbReference type="Proteomes" id="UP000244925">
    <property type="component" value="Unassembled WGS sequence"/>
</dbReference>
<accession>A0A2V1IZ05</accession>
<evidence type="ECO:0000313" key="3">
    <source>
        <dbReference type="Proteomes" id="UP000244925"/>
    </source>
</evidence>